<dbReference type="CDD" id="cd02989">
    <property type="entry name" value="Phd_like_TxnDC9"/>
    <property type="match status" value="1"/>
</dbReference>
<accession>A0AAE0ESD6</accession>
<feature type="compositionally biased region" description="Basic and acidic residues" evidence="1">
    <location>
        <begin position="185"/>
        <end position="199"/>
    </location>
</feature>
<gene>
    <name evidence="3" type="ORF">CYMTET_51200</name>
</gene>
<feature type="compositionally biased region" description="Acidic residues" evidence="1">
    <location>
        <begin position="212"/>
        <end position="224"/>
    </location>
</feature>
<dbReference type="InterPro" id="IPR036249">
    <property type="entry name" value="Thioredoxin-like_sf"/>
</dbReference>
<reference evidence="3 4" key="1">
    <citation type="journal article" date="2015" name="Genome Biol. Evol.">
        <title>Comparative Genomics of a Bacterivorous Green Alga Reveals Evolutionary Causalities and Consequences of Phago-Mixotrophic Mode of Nutrition.</title>
        <authorList>
            <person name="Burns J.A."/>
            <person name="Paasch A."/>
            <person name="Narechania A."/>
            <person name="Kim E."/>
        </authorList>
    </citation>
    <scope>NUCLEOTIDE SEQUENCE [LARGE SCALE GENOMIC DNA]</scope>
    <source>
        <strain evidence="3 4">PLY_AMNH</strain>
    </source>
</reference>
<proteinExistence type="predicted"/>
<dbReference type="Proteomes" id="UP001190700">
    <property type="component" value="Unassembled WGS sequence"/>
</dbReference>
<comment type="caution">
    <text evidence="3">The sequence shown here is derived from an EMBL/GenBank/DDBJ whole genome shotgun (WGS) entry which is preliminary data.</text>
</comment>
<dbReference type="AlphaFoldDB" id="A0AAE0ESD6"/>
<evidence type="ECO:0000313" key="3">
    <source>
        <dbReference type="EMBL" id="KAK3238821.1"/>
    </source>
</evidence>
<dbReference type="SUPFAM" id="SSF52833">
    <property type="entry name" value="Thioredoxin-like"/>
    <property type="match status" value="1"/>
</dbReference>
<keyword evidence="4" id="KW-1185">Reference proteome</keyword>
<evidence type="ECO:0000259" key="2">
    <source>
        <dbReference type="Pfam" id="PF00085"/>
    </source>
</evidence>
<dbReference type="Gene3D" id="3.40.30.10">
    <property type="entry name" value="Glutaredoxin"/>
    <property type="match status" value="1"/>
</dbReference>
<feature type="domain" description="Thioredoxin" evidence="2">
    <location>
        <begin position="71"/>
        <end position="156"/>
    </location>
</feature>
<organism evidence="3 4">
    <name type="scientific">Cymbomonas tetramitiformis</name>
    <dbReference type="NCBI Taxonomy" id="36881"/>
    <lineage>
        <taxon>Eukaryota</taxon>
        <taxon>Viridiplantae</taxon>
        <taxon>Chlorophyta</taxon>
        <taxon>Pyramimonadophyceae</taxon>
        <taxon>Pyramimonadales</taxon>
        <taxon>Pyramimonadaceae</taxon>
        <taxon>Cymbomonas</taxon>
    </lineage>
</organism>
<name>A0AAE0ESD6_9CHLO</name>
<dbReference type="Pfam" id="PF00085">
    <property type="entry name" value="Thioredoxin"/>
    <property type="match status" value="1"/>
</dbReference>
<dbReference type="PANTHER" id="PTHR21148">
    <property type="entry name" value="THIOREDOXIN DOMAIN-CONTAINING PROTEIN 9"/>
    <property type="match status" value="1"/>
</dbReference>
<evidence type="ECO:0000256" key="1">
    <source>
        <dbReference type="SAM" id="MobiDB-lite"/>
    </source>
</evidence>
<evidence type="ECO:0000313" key="4">
    <source>
        <dbReference type="Proteomes" id="UP001190700"/>
    </source>
</evidence>
<dbReference type="InterPro" id="IPR013766">
    <property type="entry name" value="Thioredoxin_domain"/>
</dbReference>
<dbReference type="EMBL" id="LGRX02034096">
    <property type="protein sequence ID" value="KAK3238821.1"/>
    <property type="molecule type" value="Genomic_DNA"/>
</dbReference>
<sequence>MEGMVQQAVTQNLMNVAKVVEDQLDEQIYKLENMNDDDLDSLRKKRIESMKKQQIKKQKWLEDGHGEYREVHTEKDFFKEMKGVERMVCHFYRENWPCKVMDKHLREIAAKHVETKFIKIDAEKSPYLTEKLKIWMLPTLCLVKNEKVEDYVIGFNELGGSDDFPQSYLLARLANSSMLNYEGEGVAKPKPLEPGEAARKIRTGGHGTRELDSEDENSDFSDEE</sequence>
<protein>
    <recommendedName>
        <fullName evidence="2">Thioredoxin domain-containing protein</fullName>
    </recommendedName>
</protein>
<feature type="region of interest" description="Disordered" evidence="1">
    <location>
        <begin position="184"/>
        <end position="224"/>
    </location>
</feature>